<gene>
    <name evidence="2" type="ORF">Goshw_027203</name>
</gene>
<dbReference type="OrthoDB" id="1430424at2759"/>
<dbReference type="EMBL" id="JABFAF010272352">
    <property type="protein sequence ID" value="MBA0878616.1"/>
    <property type="molecule type" value="Genomic_DNA"/>
</dbReference>
<reference evidence="2 3" key="1">
    <citation type="journal article" date="2019" name="Genome Biol. Evol.">
        <title>Insights into the evolution of the New World diploid cottons (Gossypium, subgenus Houzingenia) based on genome sequencing.</title>
        <authorList>
            <person name="Grover C.E."/>
            <person name="Arick M.A. 2nd"/>
            <person name="Thrash A."/>
            <person name="Conover J.L."/>
            <person name="Sanders W.S."/>
            <person name="Peterson D.G."/>
            <person name="Frelichowski J.E."/>
            <person name="Scheffler J.A."/>
            <person name="Scheffler B.E."/>
            <person name="Wendel J.F."/>
        </authorList>
    </citation>
    <scope>NUCLEOTIDE SEQUENCE [LARGE SCALE GENOMIC DNA]</scope>
    <source>
        <strain evidence="2">1</strain>
        <tissue evidence="2">Leaf</tissue>
    </source>
</reference>
<evidence type="ECO:0000259" key="1">
    <source>
        <dbReference type="Pfam" id="PF24924"/>
    </source>
</evidence>
<accession>A0A7J9N6B4</accession>
<dbReference type="PANTHER" id="PTHR48200">
    <property type="entry name" value="PROTEIN, PUTATIVE-RELATED"/>
    <property type="match status" value="1"/>
</dbReference>
<evidence type="ECO:0000313" key="3">
    <source>
        <dbReference type="Proteomes" id="UP000593576"/>
    </source>
</evidence>
<evidence type="ECO:0000313" key="2">
    <source>
        <dbReference type="EMBL" id="MBA0878616.1"/>
    </source>
</evidence>
<dbReference type="PANTHER" id="PTHR48200:SF1">
    <property type="entry name" value="AMINOTRANSFERASE-LIKE PLANT MOBILE DOMAIN-CONTAINING PROTEIN"/>
    <property type="match status" value="1"/>
</dbReference>
<feature type="domain" description="DUF7745" evidence="1">
    <location>
        <begin position="5"/>
        <end position="57"/>
    </location>
</feature>
<keyword evidence="3" id="KW-1185">Reference proteome</keyword>
<proteinExistence type="predicted"/>
<sequence>MKKKVDVFALSIYGLVVFPKVLGYVDEVVFDLFDRLDKRVTPVPEILAETFRSLNTC</sequence>
<organism evidence="2 3">
    <name type="scientific">Gossypium schwendimanii</name>
    <name type="common">Cotton</name>
    <dbReference type="NCBI Taxonomy" id="34291"/>
    <lineage>
        <taxon>Eukaryota</taxon>
        <taxon>Viridiplantae</taxon>
        <taxon>Streptophyta</taxon>
        <taxon>Embryophyta</taxon>
        <taxon>Tracheophyta</taxon>
        <taxon>Spermatophyta</taxon>
        <taxon>Magnoliopsida</taxon>
        <taxon>eudicotyledons</taxon>
        <taxon>Gunneridae</taxon>
        <taxon>Pentapetalae</taxon>
        <taxon>rosids</taxon>
        <taxon>malvids</taxon>
        <taxon>Malvales</taxon>
        <taxon>Malvaceae</taxon>
        <taxon>Malvoideae</taxon>
        <taxon>Gossypium</taxon>
    </lineage>
</organism>
<dbReference type="AlphaFoldDB" id="A0A7J9N6B4"/>
<name>A0A7J9N6B4_GOSSC</name>
<comment type="caution">
    <text evidence="2">The sequence shown here is derived from an EMBL/GenBank/DDBJ whole genome shotgun (WGS) entry which is preliminary data.</text>
</comment>
<dbReference type="Proteomes" id="UP000593576">
    <property type="component" value="Unassembled WGS sequence"/>
</dbReference>
<dbReference type="Pfam" id="PF24924">
    <property type="entry name" value="DUF7745"/>
    <property type="match status" value="1"/>
</dbReference>
<dbReference type="InterPro" id="IPR056647">
    <property type="entry name" value="DUF7745"/>
</dbReference>
<protein>
    <recommendedName>
        <fullName evidence="1">DUF7745 domain-containing protein</fullName>
    </recommendedName>
</protein>